<keyword evidence="4 7" id="KW-0812">Transmembrane</keyword>
<evidence type="ECO:0000256" key="7">
    <source>
        <dbReference type="RuleBase" id="RU363032"/>
    </source>
</evidence>
<reference evidence="9 10" key="1">
    <citation type="submission" date="2023-01" db="EMBL/GenBank/DDBJ databases">
        <authorList>
            <person name="Lee S.H."/>
            <person name="Jung H.S."/>
            <person name="Yun J.U."/>
        </authorList>
    </citation>
    <scope>NUCLEOTIDE SEQUENCE [LARGE SCALE GENOMIC DNA]</scope>
    <source>
        <strain evidence="9 10">CBA3646</strain>
    </source>
</reference>
<evidence type="ECO:0000256" key="4">
    <source>
        <dbReference type="ARBA" id="ARBA00022692"/>
    </source>
</evidence>
<keyword evidence="3" id="KW-1003">Cell membrane</keyword>
<dbReference type="Gene3D" id="1.10.3720.10">
    <property type="entry name" value="MetI-like"/>
    <property type="match status" value="1"/>
</dbReference>
<evidence type="ECO:0000256" key="1">
    <source>
        <dbReference type="ARBA" id="ARBA00004651"/>
    </source>
</evidence>
<dbReference type="InterPro" id="IPR000515">
    <property type="entry name" value="MetI-like"/>
</dbReference>
<feature type="transmembrane region" description="Helical" evidence="7">
    <location>
        <begin position="64"/>
        <end position="82"/>
    </location>
</feature>
<feature type="transmembrane region" description="Helical" evidence="7">
    <location>
        <begin position="190"/>
        <end position="209"/>
    </location>
</feature>
<proteinExistence type="inferred from homology"/>
<dbReference type="RefSeq" id="WP_271191669.1">
    <property type="nucleotide sequence ID" value="NZ_CP115667.1"/>
</dbReference>
<protein>
    <submittedName>
        <fullName evidence="9">ABC transporter permease</fullName>
    </submittedName>
</protein>
<organism evidence="9 10">
    <name type="scientific">Peptoniphilus equinus</name>
    <dbReference type="NCBI Taxonomy" id="3016343"/>
    <lineage>
        <taxon>Bacteria</taxon>
        <taxon>Bacillati</taxon>
        <taxon>Bacillota</taxon>
        <taxon>Tissierellia</taxon>
        <taxon>Tissierellales</taxon>
        <taxon>Peptoniphilaceae</taxon>
        <taxon>Peptoniphilus</taxon>
    </lineage>
</organism>
<evidence type="ECO:0000313" key="9">
    <source>
        <dbReference type="EMBL" id="WBW50138.1"/>
    </source>
</evidence>
<gene>
    <name evidence="9" type="ORF">O6R05_00835</name>
</gene>
<keyword evidence="2 7" id="KW-0813">Transport</keyword>
<dbReference type="PANTHER" id="PTHR30450:SF1">
    <property type="entry name" value="D-METHIONINE TRANSPORT SYSTEM PERMEASE PROTEIN METI-RELATED"/>
    <property type="match status" value="1"/>
</dbReference>
<dbReference type="EMBL" id="CP115667">
    <property type="protein sequence ID" value="WBW50138.1"/>
    <property type="molecule type" value="Genomic_DNA"/>
</dbReference>
<dbReference type="InterPro" id="IPR035906">
    <property type="entry name" value="MetI-like_sf"/>
</dbReference>
<keyword evidence="10" id="KW-1185">Reference proteome</keyword>
<dbReference type="Proteomes" id="UP001210339">
    <property type="component" value="Chromosome"/>
</dbReference>
<sequence length="219" mass="23523">MNFLNEVVPIVVPAIGQTLILVFVSSAFAVLLGLPVGVVLTLTRSGGLKENPKVYSLLDSLTNFVRSVPFIILMLILIPVMRLVTGKAYGTAATIIPLTAAALPFFARLLENALNNVDRGIIEAARAMGTPVGTMVRRVLIPEALPQIINAVTLVIINLVGYSAMAGAIGGGGLGEVAVRYGYSYKRYEILWVAVILIVILVQLVQWLGTRLEKNVDKK</sequence>
<feature type="transmembrane region" description="Helical" evidence="7">
    <location>
        <begin position="88"/>
        <end position="110"/>
    </location>
</feature>
<dbReference type="InterPro" id="IPR051322">
    <property type="entry name" value="AA_ABC_Transporter_Permease"/>
</dbReference>
<keyword evidence="5 7" id="KW-1133">Transmembrane helix</keyword>
<evidence type="ECO:0000313" key="10">
    <source>
        <dbReference type="Proteomes" id="UP001210339"/>
    </source>
</evidence>
<evidence type="ECO:0000256" key="2">
    <source>
        <dbReference type="ARBA" id="ARBA00022448"/>
    </source>
</evidence>
<feature type="transmembrane region" description="Helical" evidence="7">
    <location>
        <begin position="20"/>
        <end position="43"/>
    </location>
</feature>
<dbReference type="PANTHER" id="PTHR30450">
    <property type="entry name" value="ABC TRANSPORTER PERMEASE"/>
    <property type="match status" value="1"/>
</dbReference>
<dbReference type="PROSITE" id="PS50928">
    <property type="entry name" value="ABC_TM1"/>
    <property type="match status" value="1"/>
</dbReference>
<evidence type="ECO:0000256" key="5">
    <source>
        <dbReference type="ARBA" id="ARBA00022989"/>
    </source>
</evidence>
<evidence type="ECO:0000256" key="3">
    <source>
        <dbReference type="ARBA" id="ARBA00022475"/>
    </source>
</evidence>
<accession>A0ABY7QVC5</accession>
<dbReference type="CDD" id="cd06261">
    <property type="entry name" value="TM_PBP2"/>
    <property type="match status" value="1"/>
</dbReference>
<dbReference type="SUPFAM" id="SSF161098">
    <property type="entry name" value="MetI-like"/>
    <property type="match status" value="1"/>
</dbReference>
<keyword evidence="6 7" id="KW-0472">Membrane</keyword>
<comment type="similarity">
    <text evidence="7">Belongs to the binding-protein-dependent transport system permease family.</text>
</comment>
<evidence type="ECO:0000259" key="8">
    <source>
        <dbReference type="PROSITE" id="PS50928"/>
    </source>
</evidence>
<name>A0ABY7QVC5_9FIRM</name>
<dbReference type="Pfam" id="PF00528">
    <property type="entry name" value="BPD_transp_1"/>
    <property type="match status" value="1"/>
</dbReference>
<feature type="domain" description="ABC transmembrane type-1" evidence="8">
    <location>
        <begin position="15"/>
        <end position="209"/>
    </location>
</feature>
<evidence type="ECO:0000256" key="6">
    <source>
        <dbReference type="ARBA" id="ARBA00023136"/>
    </source>
</evidence>
<comment type="subcellular location">
    <subcellularLocation>
        <location evidence="1 7">Cell membrane</location>
        <topology evidence="1 7">Multi-pass membrane protein</topology>
    </subcellularLocation>
</comment>
<feature type="transmembrane region" description="Helical" evidence="7">
    <location>
        <begin position="148"/>
        <end position="170"/>
    </location>
</feature>